<comment type="caution">
    <text evidence="3">The sequence shown here is derived from an EMBL/GenBank/DDBJ whole genome shotgun (WGS) entry which is preliminary data.</text>
</comment>
<dbReference type="Pfam" id="PF00106">
    <property type="entry name" value="adh_short"/>
    <property type="match status" value="1"/>
</dbReference>
<gene>
    <name evidence="3" type="ORF">VTK73DRAFT_9145</name>
</gene>
<evidence type="ECO:0000256" key="1">
    <source>
        <dbReference type="ARBA" id="ARBA00006484"/>
    </source>
</evidence>
<dbReference type="InterPro" id="IPR002347">
    <property type="entry name" value="SDR_fam"/>
</dbReference>
<dbReference type="Proteomes" id="UP001586593">
    <property type="component" value="Unassembled WGS sequence"/>
</dbReference>
<keyword evidence="2" id="KW-0560">Oxidoreductase</keyword>
<dbReference type="PRINTS" id="PR00081">
    <property type="entry name" value="GDHRDH"/>
</dbReference>
<keyword evidence="4" id="KW-1185">Reference proteome</keyword>
<evidence type="ECO:0000313" key="3">
    <source>
        <dbReference type="EMBL" id="KAL1876843.1"/>
    </source>
</evidence>
<dbReference type="EMBL" id="JAZHXJ010000073">
    <property type="protein sequence ID" value="KAL1876843.1"/>
    <property type="molecule type" value="Genomic_DNA"/>
</dbReference>
<dbReference type="PANTHER" id="PTHR24320:SF274">
    <property type="entry name" value="CHAIN DEHYDROGENASE, PUTATIVE (AFU_ORTHOLOGUE AFUA_4G00440)-RELATED"/>
    <property type="match status" value="1"/>
</dbReference>
<dbReference type="SUPFAM" id="SSF51735">
    <property type="entry name" value="NAD(P)-binding Rossmann-fold domains"/>
    <property type="match status" value="1"/>
</dbReference>
<evidence type="ECO:0000256" key="2">
    <source>
        <dbReference type="ARBA" id="ARBA00023002"/>
    </source>
</evidence>
<organism evidence="3 4">
    <name type="scientific">Phialemonium thermophilum</name>
    <dbReference type="NCBI Taxonomy" id="223376"/>
    <lineage>
        <taxon>Eukaryota</taxon>
        <taxon>Fungi</taxon>
        <taxon>Dikarya</taxon>
        <taxon>Ascomycota</taxon>
        <taxon>Pezizomycotina</taxon>
        <taxon>Sordariomycetes</taxon>
        <taxon>Sordariomycetidae</taxon>
        <taxon>Cephalothecales</taxon>
        <taxon>Cephalothecaceae</taxon>
        <taxon>Phialemonium</taxon>
    </lineage>
</organism>
<evidence type="ECO:0000313" key="4">
    <source>
        <dbReference type="Proteomes" id="UP001586593"/>
    </source>
</evidence>
<comment type="similarity">
    <text evidence="1">Belongs to the short-chain dehydrogenases/reductases (SDR) family.</text>
</comment>
<name>A0ABR3XLI9_9PEZI</name>
<protein>
    <recommendedName>
        <fullName evidence="5">Short-chain dehydrogenase</fullName>
    </recommendedName>
</protein>
<dbReference type="Gene3D" id="3.40.50.720">
    <property type="entry name" value="NAD(P)-binding Rossmann-like Domain"/>
    <property type="match status" value="1"/>
</dbReference>
<proteinExistence type="inferred from homology"/>
<reference evidence="3 4" key="1">
    <citation type="journal article" date="2024" name="Commun. Biol.">
        <title>Comparative genomic analysis of thermophilic fungi reveals convergent evolutionary adaptations and gene losses.</title>
        <authorList>
            <person name="Steindorff A.S."/>
            <person name="Aguilar-Pontes M.V."/>
            <person name="Robinson A.J."/>
            <person name="Andreopoulos B."/>
            <person name="LaButti K."/>
            <person name="Kuo A."/>
            <person name="Mondo S."/>
            <person name="Riley R."/>
            <person name="Otillar R."/>
            <person name="Haridas S."/>
            <person name="Lipzen A."/>
            <person name="Grimwood J."/>
            <person name="Schmutz J."/>
            <person name="Clum A."/>
            <person name="Reid I.D."/>
            <person name="Moisan M.C."/>
            <person name="Butler G."/>
            <person name="Nguyen T.T.M."/>
            <person name="Dewar K."/>
            <person name="Conant G."/>
            <person name="Drula E."/>
            <person name="Henrissat B."/>
            <person name="Hansel C."/>
            <person name="Singer S."/>
            <person name="Hutchinson M.I."/>
            <person name="de Vries R.P."/>
            <person name="Natvig D.O."/>
            <person name="Powell A.J."/>
            <person name="Tsang A."/>
            <person name="Grigoriev I.V."/>
        </authorList>
    </citation>
    <scope>NUCLEOTIDE SEQUENCE [LARGE SCALE GENOMIC DNA]</scope>
    <source>
        <strain evidence="3 4">ATCC 24622</strain>
    </source>
</reference>
<dbReference type="InterPro" id="IPR036291">
    <property type="entry name" value="NAD(P)-bd_dom_sf"/>
</dbReference>
<accession>A0ABR3XLI9</accession>
<evidence type="ECO:0008006" key="5">
    <source>
        <dbReference type="Google" id="ProtNLM"/>
    </source>
</evidence>
<dbReference type="PANTHER" id="PTHR24320">
    <property type="entry name" value="RETINOL DEHYDROGENASE"/>
    <property type="match status" value="1"/>
</dbReference>
<sequence length="246" mass="26161">MGRFFITGSSDGIGSLAAKRLVSQGHRVVLHARNTKRAQDAEAACAGSLAVLVADLNNLEEMKRLASRADELGPYDAVVHNAGVMTPADGSSIFAVNTLAPYVLAARMSKPGRLVFVSSNMHRSGRPRLDGTGHAGLKRSGYSDTKLHDVMLTKAFARRWKDVECNALDPGWVPTKMGGRSAPGDLEEAVDTVTMLALGKGAAEGKTGRYFAHCQEERSADIADDVTLQDRLLDALAEISGVSIPS</sequence>